<reference evidence="2" key="1">
    <citation type="submission" date="2016-04" db="EMBL/GenBank/DDBJ databases">
        <authorList>
            <person name="Evans L.H."/>
            <person name="Alamgir A."/>
            <person name="Owens N."/>
            <person name="Weber N.D."/>
            <person name="Virtaneva K."/>
            <person name="Barbian K."/>
            <person name="Babar A."/>
            <person name="Rosenke K."/>
        </authorList>
    </citation>
    <scope>NUCLEOTIDE SEQUENCE</scope>
    <source>
        <strain evidence="2">Nono1</strain>
    </source>
</reference>
<dbReference type="Gene3D" id="2.60.120.260">
    <property type="entry name" value="Galactose-binding domain-like"/>
    <property type="match status" value="1"/>
</dbReference>
<evidence type="ECO:0000256" key="1">
    <source>
        <dbReference type="SAM" id="SignalP"/>
    </source>
</evidence>
<gene>
    <name evidence="2" type="ORF">BN4615_P5405</name>
</gene>
<protein>
    <recommendedName>
        <fullName evidence="3">SGNH hydrolase-type esterase domain-containing protein</fullName>
    </recommendedName>
</protein>
<organism evidence="2">
    <name type="scientific">Nonomuraea gerenzanensis</name>
    <dbReference type="NCBI Taxonomy" id="93944"/>
    <lineage>
        <taxon>Bacteria</taxon>
        <taxon>Bacillati</taxon>
        <taxon>Actinomycetota</taxon>
        <taxon>Actinomycetes</taxon>
        <taxon>Streptosporangiales</taxon>
        <taxon>Streptosporangiaceae</taxon>
        <taxon>Nonomuraea</taxon>
    </lineage>
</organism>
<dbReference type="SUPFAM" id="SSF52266">
    <property type="entry name" value="SGNH hydrolase"/>
    <property type="match status" value="1"/>
</dbReference>
<evidence type="ECO:0000313" key="2">
    <source>
        <dbReference type="EMBL" id="SBO95889.1"/>
    </source>
</evidence>
<dbReference type="Gene3D" id="3.40.50.1110">
    <property type="entry name" value="SGNH hydrolase"/>
    <property type="match status" value="1"/>
</dbReference>
<keyword evidence="1" id="KW-0732">Signal</keyword>
<feature type="signal peptide" evidence="1">
    <location>
        <begin position="1"/>
        <end position="27"/>
    </location>
</feature>
<name>A0A1M4EAC9_9ACTN</name>
<dbReference type="EMBL" id="LT559118">
    <property type="protein sequence ID" value="SBO95889.1"/>
    <property type="molecule type" value="Genomic_DNA"/>
</dbReference>
<dbReference type="CDD" id="cd00229">
    <property type="entry name" value="SGNH_hydrolase"/>
    <property type="match status" value="1"/>
</dbReference>
<dbReference type="InterPro" id="IPR008979">
    <property type="entry name" value="Galactose-bd-like_sf"/>
</dbReference>
<evidence type="ECO:0008006" key="3">
    <source>
        <dbReference type="Google" id="ProtNLM"/>
    </source>
</evidence>
<accession>A0A1M4EAC9</accession>
<sequence>MTMSSRFLVPSVVLLLVLATGAAPAWADPVAGSSSCTAGGVTWRVAWTVSDSVYGPLARVTGLTRTDASGTTEAGALRWELRWDNLPGQWPPDTPQAVPFQHVTGTLTGTPAVGDRPVATYLSPRLVTPDGGCQVYLSPYANAHGQPGLPRVAVLGDSLLQQLNDSGYNAAHGMQGYVEGNLNTAGMLAEVEGQGGRRWTDDGGTGLAKADGYLLDEFRGLGEHETSGFVVALGANDALHVALGATQQERDARWAAVYDKLVAVLGEMIAGTGCLVAITAPQHGNVYSGDYAAAATRLNDVLRWIAAADGADSFTLLDFAAEAGQHQHGAAQPWFDSDNLHLSTAGRLVYTAKITEAAGRCRQTPAARAVQVYGAPGTFGTLTDGGTAPTGQPIGASPVPGWDVPPGQSAFFSAVAADGTIFTAGLDHNAVFFFPTADDSVIMSFDPARRAYENIRIRSTTGATHGRHPPASPGGSSIADLQAIDGGDAIAFTVFAPNQSGHDGQGVWPTFGVLTKTGGRWQVADGNQWTAAQLRDSHPTLGRAACGDSAPYCRGMNEMSLLPASKDLVVAQYTSGTGEENKNGAIVVLRVEGPDAAGRYTASIRGHYQLPRFPNPQTAAPDDYADLSVLAVEADPTGTLGDERFTAVFDAWNVHNPVIEFSYDAATGRITPVSAPLIAGDRDDGGRFWGSSAGTYDGDGNLWIRRSRGFANGPLAVYARQPGRHNVGGQSCAYDPAKGWHEYTSSFGGTTVWGLTCPPDYDLLQGAETGPTTGVAYDPERGHLVTLGASGEVLAIRPSGAGRAMSFTIGAFTDPGRSRLPVGANPADPARKSVTDTRLGGFDASGRFFYWLGQRVAPSCGAPVEGPCRTDNAYAELDQWLVTVDPGALFDPAPAILPVEPGQRRTIEAEHTATTATTLTQGSTITVDSHAFVHLCMWGWGTSQCADKGADNSYQTEGWVLADDTGTAGHPGTPVAYKVFVPRGGEYTIAYRARMRGAAGGRIHVRVGSTAYPATTVAEGGWGVVTGPVLTLAAGENTLTVSAPPGEAGWYLNWFSLTRGAS</sequence>
<proteinExistence type="predicted"/>
<dbReference type="InterPro" id="IPR036514">
    <property type="entry name" value="SGNH_hydro_sf"/>
</dbReference>
<dbReference type="AlphaFoldDB" id="A0A1M4EAC9"/>
<feature type="chain" id="PRO_5012973981" description="SGNH hydrolase-type esterase domain-containing protein" evidence="1">
    <location>
        <begin position="28"/>
        <end position="1062"/>
    </location>
</feature>
<dbReference type="SUPFAM" id="SSF49785">
    <property type="entry name" value="Galactose-binding domain-like"/>
    <property type="match status" value="1"/>
</dbReference>